<keyword evidence="7" id="KW-1133">Transmembrane helix</keyword>
<reference evidence="10" key="1">
    <citation type="submission" date="2025-08" db="UniProtKB">
        <authorList>
            <consortium name="RefSeq"/>
        </authorList>
    </citation>
    <scope>IDENTIFICATION</scope>
</reference>
<organism evidence="9 10">
    <name type="scientific">Hydra vulgaris</name>
    <name type="common">Hydra</name>
    <name type="synonym">Hydra attenuata</name>
    <dbReference type="NCBI Taxonomy" id="6087"/>
    <lineage>
        <taxon>Eukaryota</taxon>
        <taxon>Metazoa</taxon>
        <taxon>Cnidaria</taxon>
        <taxon>Hydrozoa</taxon>
        <taxon>Hydroidolina</taxon>
        <taxon>Anthoathecata</taxon>
        <taxon>Aplanulata</taxon>
        <taxon>Hydridae</taxon>
        <taxon>Hydra</taxon>
    </lineage>
</organism>
<keyword evidence="7" id="KW-0472">Membrane</keyword>
<dbReference type="InterPro" id="IPR045076">
    <property type="entry name" value="MutS"/>
</dbReference>
<dbReference type="Pfam" id="PF01624">
    <property type="entry name" value="MutS_I"/>
    <property type="match status" value="1"/>
</dbReference>
<feature type="transmembrane region" description="Helical" evidence="7">
    <location>
        <begin position="331"/>
        <end position="348"/>
    </location>
</feature>
<keyword evidence="3" id="KW-0227">DNA damage</keyword>
<dbReference type="InterPro" id="IPR036187">
    <property type="entry name" value="DNA_mismatch_repair_MutS_sf"/>
</dbReference>
<dbReference type="Gene3D" id="3.40.50.300">
    <property type="entry name" value="P-loop containing nucleotide triphosphate hydrolases"/>
    <property type="match status" value="1"/>
</dbReference>
<keyword evidence="5" id="KW-0238">DNA-binding</keyword>
<evidence type="ECO:0000256" key="1">
    <source>
        <dbReference type="ARBA" id="ARBA00007094"/>
    </source>
</evidence>
<dbReference type="SUPFAM" id="SSF48334">
    <property type="entry name" value="DNA repair protein MutS, domain III"/>
    <property type="match status" value="1"/>
</dbReference>
<accession>A0ABM4BUG8</accession>
<dbReference type="Pfam" id="PF00488">
    <property type="entry name" value="MutS_V"/>
    <property type="match status" value="1"/>
</dbReference>
<dbReference type="Gene3D" id="1.10.1420.10">
    <property type="match status" value="2"/>
</dbReference>
<comment type="similarity">
    <text evidence="1">Belongs to the DNA mismatch repair MutS family. MSH3 subfamily.</text>
</comment>
<evidence type="ECO:0000256" key="5">
    <source>
        <dbReference type="ARBA" id="ARBA00023125"/>
    </source>
</evidence>
<dbReference type="InterPro" id="IPR007695">
    <property type="entry name" value="DNA_mismatch_repair_MutS-lik_N"/>
</dbReference>
<dbReference type="Pfam" id="PF05192">
    <property type="entry name" value="MutS_III"/>
    <property type="match status" value="1"/>
</dbReference>
<dbReference type="SMART" id="SM00534">
    <property type="entry name" value="MUTSac"/>
    <property type="match status" value="1"/>
</dbReference>
<protein>
    <submittedName>
        <fullName evidence="10">DNA mismatch repair protein Msh3-like</fullName>
    </submittedName>
</protein>
<evidence type="ECO:0000256" key="2">
    <source>
        <dbReference type="ARBA" id="ARBA00022741"/>
    </source>
</evidence>
<dbReference type="GeneID" id="136071785"/>
<proteinExistence type="inferred from homology"/>
<dbReference type="InterPro" id="IPR000432">
    <property type="entry name" value="DNA_mismatch_repair_MutS_C"/>
</dbReference>
<dbReference type="InterPro" id="IPR016151">
    <property type="entry name" value="DNA_mismatch_repair_MutS_N"/>
</dbReference>
<dbReference type="Gene3D" id="3.40.1170.10">
    <property type="entry name" value="DNA repair protein MutS, domain I"/>
    <property type="match status" value="1"/>
</dbReference>
<evidence type="ECO:0000256" key="4">
    <source>
        <dbReference type="ARBA" id="ARBA00022840"/>
    </source>
</evidence>
<dbReference type="PROSITE" id="PS00486">
    <property type="entry name" value="DNA_MISMATCH_REPAIR_2"/>
    <property type="match status" value="1"/>
</dbReference>
<dbReference type="SMART" id="SM00533">
    <property type="entry name" value="MUTSd"/>
    <property type="match status" value="1"/>
</dbReference>
<evidence type="ECO:0000256" key="7">
    <source>
        <dbReference type="SAM" id="Phobius"/>
    </source>
</evidence>
<dbReference type="SUPFAM" id="SSF55271">
    <property type="entry name" value="DNA repair protein MutS, domain I"/>
    <property type="match status" value="1"/>
</dbReference>
<dbReference type="InterPro" id="IPR007696">
    <property type="entry name" value="DNA_mismatch_repair_MutS_core"/>
</dbReference>
<evidence type="ECO:0000313" key="9">
    <source>
        <dbReference type="Proteomes" id="UP001652625"/>
    </source>
</evidence>
<feature type="domain" description="DNA mismatch repair proteins mutS family" evidence="8">
    <location>
        <begin position="1113"/>
        <end position="1129"/>
    </location>
</feature>
<dbReference type="PANTHER" id="PTHR11361">
    <property type="entry name" value="DNA MISMATCH REPAIR PROTEIN MUTS FAMILY MEMBER"/>
    <property type="match status" value="1"/>
</dbReference>
<gene>
    <name evidence="10" type="primary">LOC136071785</name>
</gene>
<dbReference type="PANTHER" id="PTHR11361:SF122">
    <property type="entry name" value="DNA MISMATCH REPAIR PROTEIN MSH3"/>
    <property type="match status" value="1"/>
</dbReference>
<evidence type="ECO:0000259" key="8">
    <source>
        <dbReference type="PROSITE" id="PS00486"/>
    </source>
</evidence>
<name>A0ABM4BUG8_HYDVU</name>
<dbReference type="RefSeq" id="XP_065652826.1">
    <property type="nucleotide sequence ID" value="XM_065796754.1"/>
</dbReference>
<evidence type="ECO:0000313" key="10">
    <source>
        <dbReference type="RefSeq" id="XP_065652826.1"/>
    </source>
</evidence>
<keyword evidence="9" id="KW-1185">Reference proteome</keyword>
<keyword evidence="6" id="KW-0234">DNA repair</keyword>
<evidence type="ECO:0000256" key="3">
    <source>
        <dbReference type="ARBA" id="ARBA00022763"/>
    </source>
</evidence>
<dbReference type="Proteomes" id="UP001652625">
    <property type="component" value="Chromosome 05"/>
</dbReference>
<dbReference type="SUPFAM" id="SSF52540">
    <property type="entry name" value="P-loop containing nucleoside triphosphate hydrolases"/>
    <property type="match status" value="1"/>
</dbReference>
<keyword evidence="2" id="KW-0547">Nucleotide-binding</keyword>
<sequence>MGQYIHRYSDETEKHNRLLTVDKVRSINSVFFNIDKQHCLGHNQQLFILSGKMKVGCSLCCKERSNVRYWNEDRNTVCTRYYTSEFMGKAAAPDILNMFKSCTTGLNAEKMLQVSMDGPNVVKLFLEMLNKEHHNNELSTLINIACGLHTINGSLQTGGKATDWNLKKASDYERIAEATSPDFPYIFCGTRRAENQSVAKKKSLPKLKQPGLGKSGQNTNFEHLSARTNKVLVPLKLKFFEEISGSLNTFLVFFQTDKPMTPFLVVTLEELLRNFYANIIRLDVSFKLFAKNFSSISSLDSTSCVLPDIANKHVDPLLDIHITPASVSKNFYFFTFFTFIFLWAVIGVNDLNTLKINSALKETVSKCSEKLQLFCAGTGNKTYTNDIVEDFSFKINQVSTIFEQHSDTFKKPPLVQHLSYTPLELQFMEIKSKHEDLLLFVECGYKYRFFGKDAEIAAVELNICKNMDHNFMTASIPVHRLHIHMSRLLENGHKVGVVAQTETSALKAAGSNKSAVFSRKLMYIYTKATYFNLEEGNVVTKKNTGDFICSISECEGCFNVLLVNPSTSDIVYDMNLDINGLNLIFHVFKPCEIVTGISDLNIEAGNLIKNYKAQKTILRIEKFCCEMSDSFNQFFERIKIDISLKQCACLMYSYLAQFHLENLLDYSSGYRSFHSNTSSMNLDYTCIQNLELFSNNWNNEVSGSLFSILNHTYSAFGKRLLISWLREPLRDVYEINKRLDAVDELKLCLQLKCIVGICKALQTSVDLENGLSLIYNQRCAPIQFLNICESFENIRSFFICHREEFMSNFNSSIILDICSQVPDLLGNNISDFMKKLNKNEIRNGAKACMFADTINFPHLHKCLQEIKVIEGLLAKHLLSDVTPVLGRKLEFKTVSGIEYLIEVRNVEVKILPENWIKVSATKHFTRIRTPFIESHFHKLLRLRETLLLAADEAWQNLLTQFKGIYNSCRNVVVLLSTLDCLISLATVANGVGYVRPKFTENVIMIKDGRHPVIETLINNQYVSNDTCLNETEKVMLIFGPNMGGKSSYVKQVAICCIMAQMGCYVPASSACLPILDCIYCRMGASDKIAGGKSTFMVELEEASYIMKNATCNSLIILDELGRGTSTHDGTAIAYATLEHFIENIQCFLLFITHYPTLCELKCKYTESLSLYHMTFMSNDVDVNAIVLLYKLIKGKENRSYGLNVARMAGIDEIILNKAAYMSKELETITLVKRLLKRVFNQHVSSDRLLTLRSIKLL</sequence>
<evidence type="ECO:0000256" key="6">
    <source>
        <dbReference type="ARBA" id="ARBA00023204"/>
    </source>
</evidence>
<keyword evidence="4" id="KW-0067">ATP-binding</keyword>
<dbReference type="InterPro" id="IPR027417">
    <property type="entry name" value="P-loop_NTPase"/>
</dbReference>
<keyword evidence="7" id="KW-0812">Transmembrane</keyword>